<dbReference type="SUPFAM" id="SSF53474">
    <property type="entry name" value="alpha/beta-Hydrolases"/>
    <property type="match status" value="1"/>
</dbReference>
<dbReference type="RefSeq" id="WP_184089409.1">
    <property type="nucleotide sequence ID" value="NZ_JACIJF010000010.1"/>
</dbReference>
<gene>
    <name evidence="2" type="ORF">FHT02_003110</name>
</gene>
<name>A0A840YKV5_9SPHN</name>
<dbReference type="Pfam" id="PF12697">
    <property type="entry name" value="Abhydrolase_6"/>
    <property type="match status" value="1"/>
</dbReference>
<dbReference type="PANTHER" id="PTHR43798">
    <property type="entry name" value="MONOACYLGLYCEROL LIPASE"/>
    <property type="match status" value="1"/>
</dbReference>
<comment type="caution">
    <text evidence="2">The sequence shown here is derived from an EMBL/GenBank/DDBJ whole genome shotgun (WGS) entry which is preliminary data.</text>
</comment>
<accession>A0A840YKV5</accession>
<dbReference type="AlphaFoldDB" id="A0A840YKV5"/>
<dbReference type="Proteomes" id="UP000527143">
    <property type="component" value="Unassembled WGS sequence"/>
</dbReference>
<sequence>MIDCDDAATKGVWAQEGRGAISWRRQVGDEPPLVFVHGWCCRGSFWDDVCHMLAGRDRVVLDLPGHGGTPIIRDLPFSIESLGQDVASLAHHLKLDRPVLIGHSLGGPVAIEAARVLGGDCRGVIGVDTFTDRRVYHVRPSAEIAERLELLATDWSDQLRSLTRMIVLRDPSGVDLPSQIGDRMAAVGPQVGVSYMDALLRWDVAERSSGYPGPVATINSSALLPLIEVAPSVPGLEIDYMEEVGHFAMLEDPTALAVKINAILDRWTR</sequence>
<dbReference type="InterPro" id="IPR029058">
    <property type="entry name" value="AB_hydrolase_fold"/>
</dbReference>
<dbReference type="Gene3D" id="3.40.50.1820">
    <property type="entry name" value="alpha/beta hydrolase"/>
    <property type="match status" value="1"/>
</dbReference>
<feature type="domain" description="AB hydrolase-1" evidence="1">
    <location>
        <begin position="33"/>
        <end position="257"/>
    </location>
</feature>
<organism evidence="2 3">
    <name type="scientific">Sphingomonas xinjiangensis</name>
    <dbReference type="NCBI Taxonomy" id="643568"/>
    <lineage>
        <taxon>Bacteria</taxon>
        <taxon>Pseudomonadati</taxon>
        <taxon>Pseudomonadota</taxon>
        <taxon>Alphaproteobacteria</taxon>
        <taxon>Sphingomonadales</taxon>
        <taxon>Sphingomonadaceae</taxon>
        <taxon>Sphingomonas</taxon>
    </lineage>
</organism>
<keyword evidence="3" id="KW-1185">Reference proteome</keyword>
<protein>
    <submittedName>
        <fullName evidence="2">Pimeloyl-ACP methyl ester carboxylesterase</fullName>
    </submittedName>
</protein>
<evidence type="ECO:0000313" key="3">
    <source>
        <dbReference type="Proteomes" id="UP000527143"/>
    </source>
</evidence>
<evidence type="ECO:0000259" key="1">
    <source>
        <dbReference type="Pfam" id="PF12697"/>
    </source>
</evidence>
<reference evidence="2 3" key="1">
    <citation type="submission" date="2020-08" db="EMBL/GenBank/DDBJ databases">
        <title>Genomic Encyclopedia of Type Strains, Phase IV (KMG-IV): sequencing the most valuable type-strain genomes for metagenomic binning, comparative biology and taxonomic classification.</title>
        <authorList>
            <person name="Goeker M."/>
        </authorList>
    </citation>
    <scope>NUCLEOTIDE SEQUENCE [LARGE SCALE GENOMIC DNA]</scope>
    <source>
        <strain evidence="2 3">DSM 26736</strain>
    </source>
</reference>
<proteinExistence type="predicted"/>
<dbReference type="InterPro" id="IPR000073">
    <property type="entry name" value="AB_hydrolase_1"/>
</dbReference>
<dbReference type="InterPro" id="IPR050266">
    <property type="entry name" value="AB_hydrolase_sf"/>
</dbReference>
<dbReference type="EMBL" id="JACIJF010000010">
    <property type="protein sequence ID" value="MBB5711858.1"/>
    <property type="molecule type" value="Genomic_DNA"/>
</dbReference>
<evidence type="ECO:0000313" key="2">
    <source>
        <dbReference type="EMBL" id="MBB5711858.1"/>
    </source>
</evidence>